<reference evidence="2 3" key="1">
    <citation type="submission" date="2024-03" db="EMBL/GenBank/DDBJ databases">
        <title>Human intestinal bacterial collection.</title>
        <authorList>
            <person name="Pauvert C."/>
            <person name="Hitch T.C.A."/>
            <person name="Clavel T."/>
        </authorList>
    </citation>
    <scope>NUCLEOTIDE SEQUENCE [LARGE SCALE GENOMIC DNA]</scope>
    <source>
        <strain evidence="2 3">CLA-AP-H34</strain>
    </source>
</reference>
<proteinExistence type="predicted"/>
<evidence type="ECO:0000313" key="2">
    <source>
        <dbReference type="EMBL" id="MEQ2455337.1"/>
    </source>
</evidence>
<dbReference type="EMBL" id="JBBMFT010000001">
    <property type="protein sequence ID" value="MEQ2455337.1"/>
    <property type="molecule type" value="Genomic_DNA"/>
</dbReference>
<sequence>MPQQLLAYGGMIAVIAVISLLYWWKNAPVRRAADRFGLLFLEARDYAMDGWKSTPVREIDDTGSIRLQPLEQQPRTAQNALERGRSTRFAEYDRELEGALMDLFQAVGTSAHLKRRYYDYFNTFFTLHKQFLQVCADPEGTQMTQEAWADLEVYMGDRVKVIQILMQRLSGKARREVIGRRVTGRPQPQKKEGIG</sequence>
<dbReference type="Proteomes" id="UP001440599">
    <property type="component" value="Unassembled WGS sequence"/>
</dbReference>
<keyword evidence="3" id="KW-1185">Reference proteome</keyword>
<protein>
    <submittedName>
        <fullName evidence="2">Uncharacterized protein</fullName>
    </submittedName>
</protein>
<evidence type="ECO:0000313" key="3">
    <source>
        <dbReference type="Proteomes" id="UP001440599"/>
    </source>
</evidence>
<keyword evidence="1" id="KW-1133">Transmembrane helix</keyword>
<keyword evidence="1" id="KW-0812">Transmembrane</keyword>
<dbReference type="RefSeq" id="WP_349139039.1">
    <property type="nucleotide sequence ID" value="NZ_JBBMFT010000001.1"/>
</dbReference>
<comment type="caution">
    <text evidence="2">The sequence shown here is derived from an EMBL/GenBank/DDBJ whole genome shotgun (WGS) entry which is preliminary data.</text>
</comment>
<feature type="transmembrane region" description="Helical" evidence="1">
    <location>
        <begin position="6"/>
        <end position="24"/>
    </location>
</feature>
<keyword evidence="1" id="KW-0472">Membrane</keyword>
<gene>
    <name evidence="2" type="ORF">WMO45_02285</name>
</gene>
<evidence type="ECO:0000256" key="1">
    <source>
        <dbReference type="SAM" id="Phobius"/>
    </source>
</evidence>
<accession>A0ABV1EN42</accession>
<organism evidence="2 3">
    <name type="scientific">Flavonifractor hominis</name>
    <dbReference type="NCBI Taxonomy" id="3133178"/>
    <lineage>
        <taxon>Bacteria</taxon>
        <taxon>Bacillati</taxon>
        <taxon>Bacillota</taxon>
        <taxon>Clostridia</taxon>
        <taxon>Eubacteriales</taxon>
        <taxon>Oscillospiraceae</taxon>
        <taxon>Flavonifractor</taxon>
    </lineage>
</organism>
<name>A0ABV1EN42_9FIRM</name>